<dbReference type="AlphaFoldDB" id="A0A6C0CPD4"/>
<feature type="region of interest" description="Disordered" evidence="1">
    <location>
        <begin position="401"/>
        <end position="485"/>
    </location>
</feature>
<proteinExistence type="predicted"/>
<sequence length="485" mass="53716">MEVVDIDLDNIKFDESSDSKKVSISEPSFGGGIELLMNEKKKSSSSSTNINVQELNDLEDELNDLSQTTTNVPYQETKQVGGVSNFGNMFNMGNSSIKNEQGMNQDTIKLGHSTKETSSGATRTWDGFSKVTDDVPTKPSAMKSSVHLTDREKRRKKRLMIKKLEEWAEKGTYKNGSNFTMESDFDEVEDEYEGALEEKRKKDSVKLQGWWFTTVVNTIEYGNALLNPFDLNLDGWGEQVSEDLDSYDEIFSELHEKYKGGKMAPEVSLLLRLGFSAAVVNMSNKMLSSATPGFNDVMKQSPELMKMFSNAAVETMSKQNPAFDFAKTMMNTPDEVNTRMGPPPAPVETKTQSPPQRPGTSMNFTAHPGNRPDLAVASNTPMFHEKGIDIGMNGQPVREVTTHRPEMKGPQTSPDLDKLLSGLKPKPSEKTQNIETPIQATPPAIGSESVISVSSLKDLDGTPMPKKSRRKQNNSSRNNTVSLDI</sequence>
<organism evidence="2">
    <name type="scientific">viral metagenome</name>
    <dbReference type="NCBI Taxonomy" id="1070528"/>
    <lineage>
        <taxon>unclassified sequences</taxon>
        <taxon>metagenomes</taxon>
        <taxon>organismal metagenomes</taxon>
    </lineage>
</organism>
<evidence type="ECO:0000313" key="2">
    <source>
        <dbReference type="EMBL" id="QHT05295.1"/>
    </source>
</evidence>
<feature type="compositionally biased region" description="Polar residues" evidence="1">
    <location>
        <begin position="349"/>
        <end position="364"/>
    </location>
</feature>
<feature type="region of interest" description="Disordered" evidence="1">
    <location>
        <begin position="336"/>
        <end position="372"/>
    </location>
</feature>
<accession>A0A6C0CPD4</accession>
<dbReference type="InterPro" id="IPR043910">
    <property type="entry name" value="DUF5767"/>
</dbReference>
<protein>
    <submittedName>
        <fullName evidence="2">Uncharacterized protein</fullName>
    </submittedName>
</protein>
<dbReference type="EMBL" id="MN739452">
    <property type="protein sequence ID" value="QHT05295.1"/>
    <property type="molecule type" value="Genomic_DNA"/>
</dbReference>
<dbReference type="Pfam" id="PF19071">
    <property type="entry name" value="DUF5767"/>
    <property type="match status" value="1"/>
</dbReference>
<feature type="compositionally biased region" description="Polar residues" evidence="1">
    <location>
        <begin position="430"/>
        <end position="439"/>
    </location>
</feature>
<name>A0A6C0CPD4_9ZZZZ</name>
<reference evidence="2" key="1">
    <citation type="journal article" date="2020" name="Nature">
        <title>Giant virus diversity and host interactions through global metagenomics.</title>
        <authorList>
            <person name="Schulz F."/>
            <person name="Roux S."/>
            <person name="Paez-Espino D."/>
            <person name="Jungbluth S."/>
            <person name="Walsh D.A."/>
            <person name="Denef V.J."/>
            <person name="McMahon K.D."/>
            <person name="Konstantinidis K.T."/>
            <person name="Eloe-Fadrosh E.A."/>
            <person name="Kyrpides N.C."/>
            <person name="Woyke T."/>
        </authorList>
    </citation>
    <scope>NUCLEOTIDE SEQUENCE</scope>
    <source>
        <strain evidence="2">GVMAG-M-3300021375-17</strain>
    </source>
</reference>
<feature type="region of interest" description="Disordered" evidence="1">
    <location>
        <begin position="130"/>
        <end position="149"/>
    </location>
</feature>
<evidence type="ECO:0000256" key="1">
    <source>
        <dbReference type="SAM" id="MobiDB-lite"/>
    </source>
</evidence>